<dbReference type="InterPro" id="IPR017937">
    <property type="entry name" value="Thioredoxin_CS"/>
</dbReference>
<keyword evidence="4" id="KW-0732">Signal</keyword>
<evidence type="ECO:0000256" key="1">
    <source>
        <dbReference type="ARBA" id="ARBA00004196"/>
    </source>
</evidence>
<feature type="domain" description="Thioredoxin" evidence="5">
    <location>
        <begin position="41"/>
        <end position="171"/>
    </location>
</feature>
<dbReference type="InterPro" id="IPR036249">
    <property type="entry name" value="Thioredoxin-like_sf"/>
</dbReference>
<keyword evidence="3" id="KW-0676">Redox-active center</keyword>
<name>A0A381E1T8_9GAMM</name>
<organism evidence="6 7">
    <name type="scientific">Cardiobacterium valvarum</name>
    <dbReference type="NCBI Taxonomy" id="194702"/>
    <lineage>
        <taxon>Bacteria</taxon>
        <taxon>Pseudomonadati</taxon>
        <taxon>Pseudomonadota</taxon>
        <taxon>Gammaproteobacteria</taxon>
        <taxon>Cardiobacteriales</taxon>
        <taxon>Cardiobacteriaceae</taxon>
        <taxon>Cardiobacterium</taxon>
    </lineage>
</organism>
<dbReference type="Pfam" id="PF08534">
    <property type="entry name" value="Redoxin"/>
    <property type="match status" value="1"/>
</dbReference>
<feature type="signal peptide" evidence="4">
    <location>
        <begin position="1"/>
        <end position="19"/>
    </location>
</feature>
<dbReference type="InterPro" id="IPR013766">
    <property type="entry name" value="Thioredoxin_domain"/>
</dbReference>
<evidence type="ECO:0000256" key="3">
    <source>
        <dbReference type="ARBA" id="ARBA00023284"/>
    </source>
</evidence>
<dbReference type="Gene3D" id="3.40.30.10">
    <property type="entry name" value="Glutaredoxin"/>
    <property type="match status" value="1"/>
</dbReference>
<protein>
    <submittedName>
        <fullName evidence="6">Cytochrome c biogenesis protein tlpA</fullName>
    </submittedName>
</protein>
<reference evidence="6 7" key="1">
    <citation type="submission" date="2018-06" db="EMBL/GenBank/DDBJ databases">
        <authorList>
            <consortium name="Pathogen Informatics"/>
            <person name="Doyle S."/>
        </authorList>
    </citation>
    <scope>NUCLEOTIDE SEQUENCE [LARGE SCALE GENOMIC DNA]</scope>
    <source>
        <strain evidence="6 7">NCTC13294</strain>
    </source>
</reference>
<comment type="subcellular location">
    <subcellularLocation>
        <location evidence="1">Cell envelope</location>
    </subcellularLocation>
</comment>
<dbReference type="InterPro" id="IPR013740">
    <property type="entry name" value="Redoxin"/>
</dbReference>
<dbReference type="OrthoDB" id="9799347at2"/>
<dbReference type="EMBL" id="UFUW01000001">
    <property type="protein sequence ID" value="SUX19820.1"/>
    <property type="molecule type" value="Genomic_DNA"/>
</dbReference>
<gene>
    <name evidence="6" type="primary">tlpA</name>
    <name evidence="6" type="ORF">NCTC13294_00605</name>
</gene>
<dbReference type="GO" id="GO:0015036">
    <property type="term" value="F:disulfide oxidoreductase activity"/>
    <property type="evidence" value="ECO:0007669"/>
    <property type="project" value="UniProtKB-ARBA"/>
</dbReference>
<keyword evidence="2" id="KW-0201">Cytochrome c-type biogenesis</keyword>
<keyword evidence="7" id="KW-1185">Reference proteome</keyword>
<dbReference type="Proteomes" id="UP000254572">
    <property type="component" value="Unassembled WGS sequence"/>
</dbReference>
<evidence type="ECO:0000259" key="5">
    <source>
        <dbReference type="PROSITE" id="PS51352"/>
    </source>
</evidence>
<feature type="chain" id="PRO_5016788750" evidence="4">
    <location>
        <begin position="20"/>
        <end position="177"/>
    </location>
</feature>
<sequence>MKTRHALAALLLAATAALAGPAVILPMNPPKAECTPPEGFLPASAATPLGELIKYDGKHKVALLNVWALWCTPCRAELPLLDQLAQREDTPFDIITLNLGDDAAQIDALFADLKINKLPRDNSGDSSLLKRLGGVGLPLSAWYVDGKMVAKSTGALHDGDALLAYAQCLARQAGDTP</sequence>
<dbReference type="AlphaFoldDB" id="A0A381E1T8"/>
<proteinExistence type="predicted"/>
<dbReference type="PROSITE" id="PS51352">
    <property type="entry name" value="THIOREDOXIN_2"/>
    <property type="match status" value="1"/>
</dbReference>
<evidence type="ECO:0000313" key="6">
    <source>
        <dbReference type="EMBL" id="SUX19820.1"/>
    </source>
</evidence>
<evidence type="ECO:0000313" key="7">
    <source>
        <dbReference type="Proteomes" id="UP000254572"/>
    </source>
</evidence>
<evidence type="ECO:0000256" key="2">
    <source>
        <dbReference type="ARBA" id="ARBA00022748"/>
    </source>
</evidence>
<accession>A0A381E1T8</accession>
<dbReference type="PROSITE" id="PS00194">
    <property type="entry name" value="THIOREDOXIN_1"/>
    <property type="match status" value="1"/>
</dbReference>
<evidence type="ECO:0000256" key="4">
    <source>
        <dbReference type="SAM" id="SignalP"/>
    </source>
</evidence>
<dbReference type="SUPFAM" id="SSF52833">
    <property type="entry name" value="Thioredoxin-like"/>
    <property type="match status" value="1"/>
</dbReference>
<dbReference type="RefSeq" id="WP_115610867.1">
    <property type="nucleotide sequence ID" value="NZ_JBHLZC010000001.1"/>
</dbReference>
<dbReference type="CDD" id="cd02966">
    <property type="entry name" value="TlpA_like_family"/>
    <property type="match status" value="1"/>
</dbReference>